<sequence length="336" mass="39248">MVNTHAILQQFLWAWENVAPQASVWHGKKAEDFEQEEGVRLTTKALFDAADLFIITLGLSELWYDEPTGEVFWRAVPADAYDPQRHKFRTATHSETLHNLEKIYSLIKTHRPNAHILFSVSPIPLTATFRPISCLTADAVSKATIRSALDEFLQAHSDNKSLHYFPSYEAVKRIFHYQWGEDRRHVRRDVLDFNMKMFEHYYCDPGLEENELRAAYDHAWELDINRAENVRGRDRIFYEEKRAQTKKAKIDARIAARAELRRQEQQRVLAEKLEKRKQSTLLAFIDRTNAAFAWIYKYLRKRLGHTASVVLFWIFRAAVVLLALDSLTGWISLIGE</sequence>
<evidence type="ECO:0000259" key="2">
    <source>
        <dbReference type="Pfam" id="PF08885"/>
    </source>
</evidence>
<evidence type="ECO:0000313" key="3">
    <source>
        <dbReference type="EMBL" id="OLP59896.1"/>
    </source>
</evidence>
<evidence type="ECO:0000256" key="1">
    <source>
        <dbReference type="SAM" id="Phobius"/>
    </source>
</evidence>
<proteinExistence type="predicted"/>
<reference evidence="3 4" key="1">
    <citation type="submission" date="2016-09" db="EMBL/GenBank/DDBJ databases">
        <title>Rhizobium sp. nov., a novel species isolated from the rice rhizosphere.</title>
        <authorList>
            <person name="Zhao J."/>
            <person name="Zhang X."/>
        </authorList>
    </citation>
    <scope>NUCLEOTIDE SEQUENCE [LARGE SCALE GENOMIC DNA]</scope>
    <source>
        <strain evidence="3 4">1.7048</strain>
    </source>
</reference>
<dbReference type="AlphaFoldDB" id="A0A1Q9AWU6"/>
<feature type="transmembrane region" description="Helical" evidence="1">
    <location>
        <begin position="310"/>
        <end position="333"/>
    </location>
</feature>
<comment type="caution">
    <text evidence="3">The sequence shown here is derived from an EMBL/GenBank/DDBJ whole genome shotgun (WGS) entry which is preliminary data.</text>
</comment>
<gene>
    <name evidence="3" type="ORF">BJF93_09830</name>
</gene>
<accession>A0A1Q9AWU6</accession>
<keyword evidence="4" id="KW-1185">Reference proteome</keyword>
<organism evidence="3 4">
    <name type="scientific">Xaviernesmea oryzae</name>
    <dbReference type="NCBI Taxonomy" id="464029"/>
    <lineage>
        <taxon>Bacteria</taxon>
        <taxon>Pseudomonadati</taxon>
        <taxon>Pseudomonadota</taxon>
        <taxon>Alphaproteobacteria</taxon>
        <taxon>Hyphomicrobiales</taxon>
        <taxon>Rhizobiaceae</taxon>
        <taxon>Rhizobium/Agrobacterium group</taxon>
        <taxon>Xaviernesmea</taxon>
    </lineage>
</organism>
<evidence type="ECO:0000313" key="4">
    <source>
        <dbReference type="Proteomes" id="UP000186364"/>
    </source>
</evidence>
<dbReference type="Proteomes" id="UP000186364">
    <property type="component" value="Unassembled WGS sequence"/>
</dbReference>
<keyword evidence="1" id="KW-0812">Transmembrane</keyword>
<feature type="domain" description="GSCFA" evidence="2">
    <location>
        <begin position="14"/>
        <end position="198"/>
    </location>
</feature>
<keyword evidence="1" id="KW-0472">Membrane</keyword>
<dbReference type="EMBL" id="MKIP01000043">
    <property type="protein sequence ID" value="OLP59896.1"/>
    <property type="molecule type" value="Genomic_DNA"/>
</dbReference>
<keyword evidence="1" id="KW-1133">Transmembrane helix</keyword>
<dbReference type="SUPFAM" id="SSF52266">
    <property type="entry name" value="SGNH hydrolase"/>
    <property type="match status" value="1"/>
</dbReference>
<name>A0A1Q9AWU6_9HYPH</name>
<protein>
    <recommendedName>
        <fullName evidence="2">GSCFA domain-containing protein</fullName>
    </recommendedName>
</protein>
<dbReference type="InterPro" id="IPR014982">
    <property type="entry name" value="GSCFA"/>
</dbReference>
<dbReference type="Pfam" id="PF08885">
    <property type="entry name" value="GSCFA"/>
    <property type="match status" value="1"/>
</dbReference>